<sequence length="369" mass="42101">MYRHDWKNRLLQALRPLQMRIRQLRSWMSAQPLTMTTGILQGSDQEIRMLSLGSSNLLQQAFFDAGHTTSEVLGYFQPSQSADILKKYGSQADLMLLPHTPFAPAATASTLLVPDYLDATIWFNHSEEQWHQHLRTRNKQGLRYAAKRAYQFHRETTEEDYRHFYDDILKPFVHHRHGYAAYVESCAAFCADTYGAVLETVRLEQKSLAGFHLKLSPRNPLAYFNKVGISTEAIHDKQMMSELNCLIYQRMVQLARSEGHHGLHLGITPPILNNGITWYKSGWGAEFVPNLTHQRYQLHFTSAKAALIRQHAAPLVALKDGHLVGIVWGEVLDAADKIASANQWKFRGLEDIYYHSIQTGNPVDTSETV</sequence>
<evidence type="ECO:0008006" key="3">
    <source>
        <dbReference type="Google" id="ProtNLM"/>
    </source>
</evidence>
<dbReference type="AlphaFoldDB" id="A0A941I8E9"/>
<dbReference type="RefSeq" id="WP_212689077.1">
    <property type="nucleotide sequence ID" value="NZ_JAGSPN010000015.1"/>
</dbReference>
<gene>
    <name evidence="1" type="ORF">KDM89_16785</name>
</gene>
<name>A0A941I8E9_9BURK</name>
<reference evidence="1" key="1">
    <citation type="submission" date="2021-04" db="EMBL/GenBank/DDBJ databases">
        <title>novel species isolated from subtropical streams in China.</title>
        <authorList>
            <person name="Lu H."/>
        </authorList>
    </citation>
    <scope>NUCLEOTIDE SEQUENCE</scope>
    <source>
        <strain evidence="1">LFS511W</strain>
    </source>
</reference>
<evidence type="ECO:0000313" key="2">
    <source>
        <dbReference type="Proteomes" id="UP000680067"/>
    </source>
</evidence>
<dbReference type="Proteomes" id="UP000680067">
    <property type="component" value="Unassembled WGS sequence"/>
</dbReference>
<keyword evidence="2" id="KW-1185">Reference proteome</keyword>
<evidence type="ECO:0000313" key="1">
    <source>
        <dbReference type="EMBL" id="MBR7783804.1"/>
    </source>
</evidence>
<accession>A0A941I8E9</accession>
<protein>
    <recommendedName>
        <fullName evidence="3">BioF2-like acetyltransferase domain-containing protein</fullName>
    </recommendedName>
</protein>
<organism evidence="1 2">
    <name type="scientific">Undibacterium luofuense</name>
    <dbReference type="NCBI Taxonomy" id="2828733"/>
    <lineage>
        <taxon>Bacteria</taxon>
        <taxon>Pseudomonadati</taxon>
        <taxon>Pseudomonadota</taxon>
        <taxon>Betaproteobacteria</taxon>
        <taxon>Burkholderiales</taxon>
        <taxon>Oxalobacteraceae</taxon>
        <taxon>Undibacterium</taxon>
    </lineage>
</organism>
<dbReference type="EMBL" id="JAGSPN010000015">
    <property type="protein sequence ID" value="MBR7783804.1"/>
    <property type="molecule type" value="Genomic_DNA"/>
</dbReference>
<dbReference type="InterPro" id="IPR016181">
    <property type="entry name" value="Acyl_CoA_acyltransferase"/>
</dbReference>
<dbReference type="Gene3D" id="3.40.630.30">
    <property type="match status" value="1"/>
</dbReference>
<dbReference type="SUPFAM" id="SSF55729">
    <property type="entry name" value="Acyl-CoA N-acyltransferases (Nat)"/>
    <property type="match status" value="1"/>
</dbReference>
<proteinExistence type="predicted"/>
<comment type="caution">
    <text evidence="1">The sequence shown here is derived from an EMBL/GenBank/DDBJ whole genome shotgun (WGS) entry which is preliminary data.</text>
</comment>